<name>A0A8B0SXB2_KLEPN</name>
<organism evidence="1">
    <name type="scientific">Klebsiella pneumoniae</name>
    <dbReference type="NCBI Taxonomy" id="573"/>
    <lineage>
        <taxon>Bacteria</taxon>
        <taxon>Pseudomonadati</taxon>
        <taxon>Pseudomonadota</taxon>
        <taxon>Gammaproteobacteria</taxon>
        <taxon>Enterobacterales</taxon>
        <taxon>Enterobacteriaceae</taxon>
        <taxon>Klebsiella/Raoultella group</taxon>
        <taxon>Klebsiella</taxon>
        <taxon>Klebsiella pneumoniae complex</taxon>
    </lineage>
</organism>
<dbReference type="EMBL" id="MN956836">
    <property type="protein sequence ID" value="QTX14918.1"/>
    <property type="molecule type" value="Genomic_DNA"/>
</dbReference>
<keyword evidence="1" id="KW-0614">Plasmid</keyword>
<dbReference type="AlphaFoldDB" id="A0A8B0SXB2"/>
<evidence type="ECO:0000313" key="1">
    <source>
        <dbReference type="EMBL" id="QTX14918.1"/>
    </source>
</evidence>
<accession>A0A8B0SXB2</accession>
<protein>
    <submittedName>
        <fullName evidence="1">Uncharacterized protein</fullName>
    </submittedName>
</protein>
<reference evidence="1" key="1">
    <citation type="submission" date="2020-01" db="EMBL/GenBank/DDBJ databases">
        <authorList>
            <person name="Qin S."/>
        </authorList>
    </citation>
    <scope>NUCLEOTIDE SEQUENCE</scope>
    <source>
        <strain evidence="1">CVir17-16-YZ6g</strain>
        <plasmid evidence="1">p17-15-vir-like</plasmid>
    </source>
</reference>
<sequence>MLIGELKKTLVISERVFLTVLTSMNSPPFRYGVNGSPNLLALLNTGMRPDNNHLWFCFYE</sequence>
<geneLocation type="plasmid" evidence="1">
    <name>p17-15-vir-like</name>
</geneLocation>
<proteinExistence type="predicted"/>